<dbReference type="Pfam" id="PF22790">
    <property type="entry name" value="YkoP"/>
    <property type="match status" value="1"/>
</dbReference>
<evidence type="ECO:0000313" key="3">
    <source>
        <dbReference type="Proteomes" id="UP000184016"/>
    </source>
</evidence>
<dbReference type="InterPro" id="IPR054467">
    <property type="entry name" value="YkoP-like_dom"/>
</dbReference>
<dbReference type="AlphaFoldDB" id="A0A1M6JPH5"/>
<protein>
    <recommendedName>
        <fullName evidence="1">YkoP-like domain-containing protein</fullName>
    </recommendedName>
</protein>
<dbReference type="EMBL" id="FRAF01000001">
    <property type="protein sequence ID" value="SHJ48639.1"/>
    <property type="molecule type" value="Genomic_DNA"/>
</dbReference>
<dbReference type="Proteomes" id="UP000184016">
    <property type="component" value="Unassembled WGS sequence"/>
</dbReference>
<feature type="domain" description="YkoP-like" evidence="1">
    <location>
        <begin position="4"/>
        <end position="181"/>
    </location>
</feature>
<name>A0A1M6JPH5_9BACL</name>
<dbReference type="OrthoDB" id="1951946at2"/>
<gene>
    <name evidence="2" type="ORF">SAMN05443507_10115</name>
</gene>
<dbReference type="STRING" id="1830138.SAMN05443507_10115"/>
<organism evidence="2 3">
    <name type="scientific">Alicyclobacillus tolerans</name>
    <dbReference type="NCBI Taxonomy" id="90970"/>
    <lineage>
        <taxon>Bacteria</taxon>
        <taxon>Bacillati</taxon>
        <taxon>Bacillota</taxon>
        <taxon>Bacilli</taxon>
        <taxon>Bacillales</taxon>
        <taxon>Alicyclobacillaceae</taxon>
        <taxon>Alicyclobacillus</taxon>
    </lineage>
</organism>
<proteinExistence type="predicted"/>
<evidence type="ECO:0000259" key="1">
    <source>
        <dbReference type="Pfam" id="PF22790"/>
    </source>
</evidence>
<reference evidence="3" key="1">
    <citation type="submission" date="2016-11" db="EMBL/GenBank/DDBJ databases">
        <authorList>
            <person name="Varghese N."/>
            <person name="Submissions S."/>
        </authorList>
    </citation>
    <scope>NUCLEOTIDE SEQUENCE [LARGE SCALE GENOMIC DNA]</scope>
    <source>
        <strain evidence="3">USBA-503</strain>
    </source>
</reference>
<keyword evidence="3" id="KW-1185">Reference proteome</keyword>
<sequence length="202" mass="23565">MKNRIYRSIWCGWEKLFHIAFRLKEISPDQEYLFYYAKRRYLGRRFEVDGITVKPFDKVIELHINNDRISEILSSDKDMMPIVLRLLKEAHRSFPALAELVSRPEFDDAVALYGITFIHRGISRLGFSNYPMRPGLPKWITKWHLRNVFRMVNPHADEILSNHAQVFEPKIVAVSRQHFVALHGIQSKSNSASAPVADQCLT</sequence>
<dbReference type="RefSeq" id="WP_072872538.1">
    <property type="nucleotide sequence ID" value="NZ_FRAF01000001.1"/>
</dbReference>
<evidence type="ECO:0000313" key="2">
    <source>
        <dbReference type="EMBL" id="SHJ48639.1"/>
    </source>
</evidence>
<accession>A0A1M6JPH5</accession>